<dbReference type="EMBL" id="CAIJDE010000028">
    <property type="protein sequence ID" value="CAC9972920.1"/>
    <property type="molecule type" value="Genomic_DNA"/>
</dbReference>
<evidence type="ECO:0000313" key="2">
    <source>
        <dbReference type="Proteomes" id="UP000533639"/>
    </source>
</evidence>
<sequence length="68" mass="8368">MYQPPAEETQGLYERKAFNEHYGGYPEMYYLITNGDLSKYKEVDKWKTDDFFFWAEYLLRKRLVENIK</sequence>
<reference evidence="1 2" key="1">
    <citation type="submission" date="2020-06" db="EMBL/GenBank/DDBJ databases">
        <authorList>
            <person name="Criscuolo A."/>
        </authorList>
    </citation>
    <scope>NUCLEOTIDE SEQUENCE [LARGE SCALE GENOMIC DNA]</scope>
    <source>
        <strain evidence="1">PXU-55</strain>
    </source>
</reference>
<comment type="caution">
    <text evidence="1">The sequence shown here is derived from an EMBL/GenBank/DDBJ whole genome shotgun (WGS) entry which is preliminary data.</text>
</comment>
<evidence type="ECO:0000313" key="1">
    <source>
        <dbReference type="EMBL" id="CAC9972920.1"/>
    </source>
</evidence>
<dbReference type="Proteomes" id="UP000533639">
    <property type="component" value="Unassembled WGS sequence"/>
</dbReference>
<keyword evidence="2" id="KW-1185">Reference proteome</keyword>
<dbReference type="RefSeq" id="WP_180856514.1">
    <property type="nucleotide sequence ID" value="NZ_CAIJDE010000028.1"/>
</dbReference>
<proteinExistence type="predicted"/>
<accession>A0A9N8IYP1</accession>
<name>A0A9N8IYP1_9FLAO</name>
<protein>
    <submittedName>
        <fullName evidence="1">Uncharacterized protein</fullName>
    </submittedName>
</protein>
<gene>
    <name evidence="1" type="ORF">FLAPXU55_00599</name>
</gene>
<dbReference type="AlphaFoldDB" id="A0A9N8IYP1"/>
<organism evidence="1 2">
    <name type="scientific">Flavobacterium panici</name>
    <dbReference type="NCBI Taxonomy" id="2654843"/>
    <lineage>
        <taxon>Bacteria</taxon>
        <taxon>Pseudomonadati</taxon>
        <taxon>Bacteroidota</taxon>
        <taxon>Flavobacteriia</taxon>
        <taxon>Flavobacteriales</taxon>
        <taxon>Flavobacteriaceae</taxon>
        <taxon>Flavobacterium</taxon>
    </lineage>
</organism>